<reference evidence="8" key="1">
    <citation type="thesis" date="2020" institute="ProQuest LLC" country="789 East Eisenhower Parkway, Ann Arbor, MI, USA">
        <title>Comparative Genomics and Chromosome Evolution.</title>
        <authorList>
            <person name="Mudd A.B."/>
        </authorList>
    </citation>
    <scope>NUCLEOTIDE SEQUENCE</scope>
    <source>
        <strain evidence="8">237g6f4</strain>
        <tissue evidence="8">Blood</tissue>
    </source>
</reference>
<dbReference type="PANTHER" id="PTHR45854:SF1">
    <property type="entry name" value="ARF-GAP WITH SH3 DOMAIN, ANK REPEAT AND PH DOMAIN-CONTAINING PROTEIN 3"/>
    <property type="match status" value="1"/>
</dbReference>
<evidence type="ECO:0000256" key="4">
    <source>
        <dbReference type="PROSITE-ProRule" id="PRU00288"/>
    </source>
</evidence>
<keyword evidence="3" id="KW-0040">ANK repeat</keyword>
<evidence type="ECO:0000313" key="8">
    <source>
        <dbReference type="EMBL" id="KAG8588604.1"/>
    </source>
</evidence>
<evidence type="ECO:0000256" key="3">
    <source>
        <dbReference type="PROSITE-ProRule" id="PRU00023"/>
    </source>
</evidence>
<dbReference type="Pfam" id="PF00169">
    <property type="entry name" value="PH"/>
    <property type="match status" value="1"/>
</dbReference>
<evidence type="ECO:0000256" key="2">
    <source>
        <dbReference type="ARBA" id="ARBA00022833"/>
    </source>
</evidence>
<dbReference type="AlphaFoldDB" id="A0AAV7CU11"/>
<keyword evidence="9" id="KW-1185">Reference proteome</keyword>
<comment type="caution">
    <text evidence="8">The sequence shown here is derived from an EMBL/GenBank/DDBJ whole genome shotgun (WGS) entry which is preliminary data.</text>
</comment>
<dbReference type="PROSITE" id="PS50297">
    <property type="entry name" value="ANK_REP_REGION"/>
    <property type="match status" value="1"/>
</dbReference>
<dbReference type="GO" id="GO:0008270">
    <property type="term" value="F:zinc ion binding"/>
    <property type="evidence" value="ECO:0007669"/>
    <property type="project" value="UniProtKB-KW"/>
</dbReference>
<dbReference type="SUPFAM" id="SSF57863">
    <property type="entry name" value="ArfGap/RecO-like zinc finger"/>
    <property type="match status" value="1"/>
</dbReference>
<dbReference type="SUPFAM" id="SSF48403">
    <property type="entry name" value="Ankyrin repeat"/>
    <property type="match status" value="1"/>
</dbReference>
<dbReference type="Gene3D" id="1.25.40.950">
    <property type="match status" value="1"/>
</dbReference>
<keyword evidence="2" id="KW-0862">Zinc</keyword>
<dbReference type="Gene3D" id="1.10.220.150">
    <property type="entry name" value="Arf GTPase activating protein"/>
    <property type="match status" value="1"/>
</dbReference>
<dbReference type="InterPro" id="IPR038508">
    <property type="entry name" value="ArfGAP_dom_sf"/>
</dbReference>
<dbReference type="InterPro" id="IPR001849">
    <property type="entry name" value="PH_domain"/>
</dbReference>
<dbReference type="EMBL" id="WNYA01000002">
    <property type="protein sequence ID" value="KAG8588604.1"/>
    <property type="molecule type" value="Genomic_DNA"/>
</dbReference>
<dbReference type="Pfam" id="PF12796">
    <property type="entry name" value="Ank_2"/>
    <property type="match status" value="1"/>
</dbReference>
<dbReference type="Gene3D" id="2.30.29.30">
    <property type="entry name" value="Pleckstrin-homology domain (PH domain)/Phosphotyrosine-binding domain (PTB)"/>
    <property type="match status" value="1"/>
</dbReference>
<dbReference type="Pfam" id="PF01412">
    <property type="entry name" value="ArfGap"/>
    <property type="match status" value="1"/>
</dbReference>
<gene>
    <name evidence="8" type="ORF">GDO81_006036</name>
</gene>
<dbReference type="InterPro" id="IPR001164">
    <property type="entry name" value="ArfGAP_dom"/>
</dbReference>
<feature type="domain" description="PH" evidence="6">
    <location>
        <begin position="17"/>
        <end position="110"/>
    </location>
</feature>
<dbReference type="PROSITE" id="PS50088">
    <property type="entry name" value="ANK_REPEAT"/>
    <property type="match status" value="1"/>
</dbReference>
<feature type="repeat" description="ANK" evidence="3">
    <location>
        <begin position="327"/>
        <end position="359"/>
    </location>
</feature>
<feature type="region of interest" description="Disordered" evidence="5">
    <location>
        <begin position="405"/>
        <end position="424"/>
    </location>
</feature>
<dbReference type="InterPro" id="IPR002110">
    <property type="entry name" value="Ankyrin_rpt"/>
</dbReference>
<dbReference type="Proteomes" id="UP000824782">
    <property type="component" value="Unassembled WGS sequence"/>
</dbReference>
<dbReference type="GO" id="GO:0005096">
    <property type="term" value="F:GTPase activator activity"/>
    <property type="evidence" value="ECO:0007669"/>
    <property type="project" value="InterPro"/>
</dbReference>
<accession>A0AAV7CU11</accession>
<dbReference type="InterPro" id="IPR037278">
    <property type="entry name" value="ARFGAP/RecO"/>
</dbReference>
<protein>
    <recommendedName>
        <fullName evidence="10">ArfGAP with SH3 domain, ankyrin repeat and PH domain 3</fullName>
    </recommendedName>
</protein>
<feature type="domain" description="Arf-GAP" evidence="7">
    <location>
        <begin position="132"/>
        <end position="253"/>
    </location>
</feature>
<dbReference type="InterPro" id="IPR043593">
    <property type="entry name" value="ASAP"/>
</dbReference>
<evidence type="ECO:0000259" key="6">
    <source>
        <dbReference type="PROSITE" id="PS50003"/>
    </source>
</evidence>
<evidence type="ECO:0000313" key="9">
    <source>
        <dbReference type="Proteomes" id="UP000824782"/>
    </source>
</evidence>
<dbReference type="InterPro" id="IPR011993">
    <property type="entry name" value="PH-like_dom_sf"/>
</dbReference>
<dbReference type="InterPro" id="IPR036770">
    <property type="entry name" value="Ankyrin_rpt-contain_sf"/>
</dbReference>
<name>A0AAV7CU11_ENGPU</name>
<feature type="region of interest" description="Disordered" evidence="5">
    <location>
        <begin position="498"/>
        <end position="541"/>
    </location>
</feature>
<evidence type="ECO:0000259" key="7">
    <source>
        <dbReference type="PROSITE" id="PS50115"/>
    </source>
</evidence>
<dbReference type="PROSITE" id="PS50003">
    <property type="entry name" value="PH_DOMAIN"/>
    <property type="match status" value="1"/>
</dbReference>
<organism evidence="8 9">
    <name type="scientific">Engystomops pustulosus</name>
    <name type="common">Tungara frog</name>
    <name type="synonym">Physalaemus pustulosus</name>
    <dbReference type="NCBI Taxonomy" id="76066"/>
    <lineage>
        <taxon>Eukaryota</taxon>
        <taxon>Metazoa</taxon>
        <taxon>Chordata</taxon>
        <taxon>Craniata</taxon>
        <taxon>Vertebrata</taxon>
        <taxon>Euteleostomi</taxon>
        <taxon>Amphibia</taxon>
        <taxon>Batrachia</taxon>
        <taxon>Anura</taxon>
        <taxon>Neobatrachia</taxon>
        <taxon>Hyloidea</taxon>
        <taxon>Leptodactylidae</taxon>
        <taxon>Leiuperinae</taxon>
        <taxon>Engystomops</taxon>
    </lineage>
</organism>
<dbReference type="PANTHER" id="PTHR45854">
    <property type="entry name" value="ASAP FAMILY MEMBER"/>
    <property type="match status" value="1"/>
</dbReference>
<feature type="non-terminal residue" evidence="8">
    <location>
        <position position="1"/>
    </location>
</feature>
<dbReference type="PRINTS" id="PR00405">
    <property type="entry name" value="REVINTRACTNG"/>
</dbReference>
<dbReference type="SMART" id="SM00248">
    <property type="entry name" value="ANK"/>
    <property type="match status" value="3"/>
</dbReference>
<sequence>ILAIVYNQPNLKVDKQQERKSGFLIYKKSEGIRKVWQKRKCGVKYGYLTISHSTINRPPAKIKLLTCQVRPNVEDKRSFFLITHNRTYHFQAEDEAEAFVWISVLQNSKDESLNAAFSGNMGSNDNSNQLAKQIINEIRSLPGNQVCCDCGAPDPSWVSTNLGIVICIECSGIHRDLGVRYSRVQSLTLDLLSTSELLIAVSIGNTKFNDIFEEVLPAPSPKPTPSSDMASRKDYITTKYVERRFVDRERSRILHGIREAIQQHDLMALLHCIAIGADLGKPLDPMDNQDHVEYPLHLAVCVSERNSLPIVDLLIQNGGVLDKVTADGQTALHYAVKYNKPDCIRLLLRAKASVNTVNQAGLTPLMLAQSLRHLECEELLERAGDGNFNSELDFDWFHIEEEVSNSDEEDGEKLSPLPQNPTLPAAVRSYQRQTSVGVDITNKTYETFLIHAKPPPPHRSWSDEMPPPLPAKTHNRKGHEFSLLSPVTLDRPLSISSCPTTGEDWDGVSEVGLQRRSSEPPRYTAEHSYSQTHSSMDGVKSYRRVRCSQNLESSAQARHPLL</sequence>
<keyword evidence="1" id="KW-0479">Metal-binding</keyword>
<dbReference type="FunFam" id="1.25.40.20:FF:000006">
    <property type="entry name" value="Arf-GAP with SH3 domain, ANK repeat and PH domain-containing protein 2"/>
    <property type="match status" value="1"/>
</dbReference>
<dbReference type="Gene3D" id="1.25.40.20">
    <property type="entry name" value="Ankyrin repeat-containing domain"/>
    <property type="match status" value="1"/>
</dbReference>
<evidence type="ECO:0000256" key="5">
    <source>
        <dbReference type="SAM" id="MobiDB-lite"/>
    </source>
</evidence>
<dbReference type="SMART" id="SM00105">
    <property type="entry name" value="ArfGap"/>
    <property type="match status" value="1"/>
</dbReference>
<evidence type="ECO:0000256" key="1">
    <source>
        <dbReference type="ARBA" id="ARBA00022723"/>
    </source>
</evidence>
<keyword evidence="4" id="KW-0863">Zinc-finger</keyword>
<evidence type="ECO:0008006" key="10">
    <source>
        <dbReference type="Google" id="ProtNLM"/>
    </source>
</evidence>
<dbReference type="SMART" id="SM00233">
    <property type="entry name" value="PH"/>
    <property type="match status" value="1"/>
</dbReference>
<dbReference type="PROSITE" id="PS50115">
    <property type="entry name" value="ARFGAP"/>
    <property type="match status" value="1"/>
</dbReference>
<dbReference type="SUPFAM" id="SSF50729">
    <property type="entry name" value="PH domain-like"/>
    <property type="match status" value="1"/>
</dbReference>
<proteinExistence type="predicted"/>